<gene>
    <name evidence="2" type="ORF">E2C01_023354</name>
</gene>
<dbReference type="AlphaFoldDB" id="A0A5B7E8L3"/>
<comment type="caution">
    <text evidence="2">The sequence shown here is derived from an EMBL/GenBank/DDBJ whole genome shotgun (WGS) entry which is preliminary data.</text>
</comment>
<feature type="compositionally biased region" description="Basic residues" evidence="1">
    <location>
        <begin position="108"/>
        <end position="117"/>
    </location>
</feature>
<evidence type="ECO:0000313" key="2">
    <source>
        <dbReference type="EMBL" id="MPC30098.1"/>
    </source>
</evidence>
<name>A0A5B7E8L3_PORTR</name>
<dbReference type="Proteomes" id="UP000324222">
    <property type="component" value="Unassembled WGS sequence"/>
</dbReference>
<dbReference type="EMBL" id="VSRR010002194">
    <property type="protein sequence ID" value="MPC30098.1"/>
    <property type="molecule type" value="Genomic_DNA"/>
</dbReference>
<organism evidence="2 3">
    <name type="scientific">Portunus trituberculatus</name>
    <name type="common">Swimming crab</name>
    <name type="synonym">Neptunus trituberculatus</name>
    <dbReference type="NCBI Taxonomy" id="210409"/>
    <lineage>
        <taxon>Eukaryota</taxon>
        <taxon>Metazoa</taxon>
        <taxon>Ecdysozoa</taxon>
        <taxon>Arthropoda</taxon>
        <taxon>Crustacea</taxon>
        <taxon>Multicrustacea</taxon>
        <taxon>Malacostraca</taxon>
        <taxon>Eumalacostraca</taxon>
        <taxon>Eucarida</taxon>
        <taxon>Decapoda</taxon>
        <taxon>Pleocyemata</taxon>
        <taxon>Brachyura</taxon>
        <taxon>Eubrachyura</taxon>
        <taxon>Portunoidea</taxon>
        <taxon>Portunidae</taxon>
        <taxon>Portuninae</taxon>
        <taxon>Portunus</taxon>
    </lineage>
</organism>
<evidence type="ECO:0000256" key="1">
    <source>
        <dbReference type="SAM" id="MobiDB-lite"/>
    </source>
</evidence>
<protein>
    <submittedName>
        <fullName evidence="2">Uncharacterized protein</fullName>
    </submittedName>
</protein>
<evidence type="ECO:0000313" key="3">
    <source>
        <dbReference type="Proteomes" id="UP000324222"/>
    </source>
</evidence>
<accession>A0A5B7E8L3</accession>
<feature type="compositionally biased region" description="Basic and acidic residues" evidence="1">
    <location>
        <begin position="83"/>
        <end position="94"/>
    </location>
</feature>
<proteinExistence type="predicted"/>
<feature type="compositionally biased region" description="Polar residues" evidence="1">
    <location>
        <begin position="96"/>
        <end position="107"/>
    </location>
</feature>
<feature type="region of interest" description="Disordered" evidence="1">
    <location>
        <begin position="56"/>
        <end position="117"/>
    </location>
</feature>
<sequence>MRRSLSTSAIKTHALRGLRSSGAAAQEARELSACPVNDKREHQQCIRHVTVRTNKSDICTPRGGEGKKLPVSESRGLKSSARCHRDVITTREKAQLWQSPSITSHQGTHGRHDKHLP</sequence>
<keyword evidence="3" id="KW-1185">Reference proteome</keyword>
<reference evidence="2 3" key="1">
    <citation type="submission" date="2019-05" db="EMBL/GenBank/DDBJ databases">
        <title>Another draft genome of Portunus trituberculatus and its Hox gene families provides insights of decapod evolution.</title>
        <authorList>
            <person name="Jeong J.-H."/>
            <person name="Song I."/>
            <person name="Kim S."/>
            <person name="Choi T."/>
            <person name="Kim D."/>
            <person name="Ryu S."/>
            <person name="Kim W."/>
        </authorList>
    </citation>
    <scope>NUCLEOTIDE SEQUENCE [LARGE SCALE GENOMIC DNA]</scope>
    <source>
        <tissue evidence="2">Muscle</tissue>
    </source>
</reference>